<dbReference type="EMBL" id="BK032802">
    <property type="protein sequence ID" value="DAF61088.1"/>
    <property type="molecule type" value="Genomic_DNA"/>
</dbReference>
<name>A0A8S5TD77_9VIRU</name>
<reference evidence="1" key="1">
    <citation type="journal article" date="2021" name="Proc. Natl. Acad. Sci. U.S.A.">
        <title>A Catalog of Tens of Thousands of Viruses from Human Metagenomes Reveals Hidden Associations with Chronic Diseases.</title>
        <authorList>
            <person name="Tisza M.J."/>
            <person name="Buck C.B."/>
        </authorList>
    </citation>
    <scope>NUCLEOTIDE SEQUENCE</scope>
    <source>
        <strain evidence="1">Ctesc4</strain>
    </source>
</reference>
<accession>A0A8S5TD77</accession>
<protein>
    <submittedName>
        <fullName evidence="1">Uncharacterized protein</fullName>
    </submittedName>
</protein>
<evidence type="ECO:0000313" key="1">
    <source>
        <dbReference type="EMBL" id="DAF61088.1"/>
    </source>
</evidence>
<organism evidence="1">
    <name type="scientific">Phage sp. ctesc4</name>
    <dbReference type="NCBI Taxonomy" id="2828008"/>
    <lineage>
        <taxon>Viruses</taxon>
    </lineage>
</organism>
<sequence length="284" mass="31673">MIPDEEGFINKPLIFTFLPDQQDEKGKTMKLIDLNSQVHDACTNVIRRMETADLARPAGLTSAASLAYRLLFNGLMSEQGYGPDDPVEWATRSTRTVITIRELATEYRMLAETSEDYDTRGVLQDVAVALNTLANEIQYPRVEPEPEPEPEPKLEPGVLKCASHSTLIDWSSDIKEAYERAVADVEACADIVADKRSGQHLQTYINLLSKACACKDFIHASLDERTQQAIEACVTTMGVFGEIRDMWLNTHNPEKEDLLGDARIALAELADTICKTMWGDYTGQ</sequence>
<proteinExistence type="predicted"/>